<dbReference type="EMBL" id="ML978290">
    <property type="protein sequence ID" value="KAF2024581.1"/>
    <property type="molecule type" value="Genomic_DNA"/>
</dbReference>
<evidence type="ECO:0000313" key="1">
    <source>
        <dbReference type="EMBL" id="KAF2024581.1"/>
    </source>
</evidence>
<accession>A0A9P4GYV8</accession>
<keyword evidence="2" id="KW-1185">Reference proteome</keyword>
<organism evidence="1 2">
    <name type="scientific">Setomelanomma holmii</name>
    <dbReference type="NCBI Taxonomy" id="210430"/>
    <lineage>
        <taxon>Eukaryota</taxon>
        <taxon>Fungi</taxon>
        <taxon>Dikarya</taxon>
        <taxon>Ascomycota</taxon>
        <taxon>Pezizomycotina</taxon>
        <taxon>Dothideomycetes</taxon>
        <taxon>Pleosporomycetidae</taxon>
        <taxon>Pleosporales</taxon>
        <taxon>Pleosporineae</taxon>
        <taxon>Phaeosphaeriaceae</taxon>
        <taxon>Setomelanomma</taxon>
    </lineage>
</organism>
<protein>
    <submittedName>
        <fullName evidence="1">Uncharacterized protein</fullName>
    </submittedName>
</protein>
<reference evidence="1" key="1">
    <citation type="journal article" date="2020" name="Stud. Mycol.">
        <title>101 Dothideomycetes genomes: a test case for predicting lifestyles and emergence of pathogens.</title>
        <authorList>
            <person name="Haridas S."/>
            <person name="Albert R."/>
            <person name="Binder M."/>
            <person name="Bloem J."/>
            <person name="Labutti K."/>
            <person name="Salamov A."/>
            <person name="Andreopoulos B."/>
            <person name="Baker S."/>
            <person name="Barry K."/>
            <person name="Bills G."/>
            <person name="Bluhm B."/>
            <person name="Cannon C."/>
            <person name="Castanera R."/>
            <person name="Culley D."/>
            <person name="Daum C."/>
            <person name="Ezra D."/>
            <person name="Gonzalez J."/>
            <person name="Henrissat B."/>
            <person name="Kuo A."/>
            <person name="Liang C."/>
            <person name="Lipzen A."/>
            <person name="Lutzoni F."/>
            <person name="Magnuson J."/>
            <person name="Mondo S."/>
            <person name="Nolan M."/>
            <person name="Ohm R."/>
            <person name="Pangilinan J."/>
            <person name="Park H.-J."/>
            <person name="Ramirez L."/>
            <person name="Alfaro M."/>
            <person name="Sun H."/>
            <person name="Tritt A."/>
            <person name="Yoshinaga Y."/>
            <person name="Zwiers L.-H."/>
            <person name="Turgeon B."/>
            <person name="Goodwin S."/>
            <person name="Spatafora J."/>
            <person name="Crous P."/>
            <person name="Grigoriev I."/>
        </authorList>
    </citation>
    <scope>NUCLEOTIDE SEQUENCE</scope>
    <source>
        <strain evidence="1">CBS 110217</strain>
    </source>
</reference>
<dbReference type="OrthoDB" id="3868412at2759"/>
<sequence length="265" mass="29481">MSLHLSIFCLFLPHQQQRTSLTGHNPQPLSAISALLTDYWTIGLAEGGRGGVKGGWAGAEGVRCTWSKAPCISKPFAGLMQDWSDGRKRRRRNVARNATKCTGRRALFDYRSLRFGIFNFGTPLIIECFGLGLSLPVRPLHRRRPSHEAVTAANLAKVLAVYSREASRAFMLEIKSSDLSQPHQAQAPSLYAHYGGNPSTYDHRFEKLALPVCSAVLKLVTGGLVVRWVTTGEYPLLFSEILMSYTRFIWVAHIYLGGKFSFPLI</sequence>
<name>A0A9P4GYV8_9PLEO</name>
<dbReference type="Proteomes" id="UP000799777">
    <property type="component" value="Unassembled WGS sequence"/>
</dbReference>
<proteinExistence type="predicted"/>
<evidence type="ECO:0000313" key="2">
    <source>
        <dbReference type="Proteomes" id="UP000799777"/>
    </source>
</evidence>
<dbReference type="AlphaFoldDB" id="A0A9P4GYV8"/>
<comment type="caution">
    <text evidence="1">The sequence shown here is derived from an EMBL/GenBank/DDBJ whole genome shotgun (WGS) entry which is preliminary data.</text>
</comment>
<gene>
    <name evidence="1" type="ORF">EK21DRAFT_93960</name>
</gene>